<comment type="caution">
    <text evidence="1">The sequence shown here is derived from an EMBL/GenBank/DDBJ whole genome shotgun (WGS) entry which is preliminary data.</text>
</comment>
<gene>
    <name evidence="1" type="ORF">ILYODFUR_029620</name>
</gene>
<dbReference type="Proteomes" id="UP001482620">
    <property type="component" value="Unassembled WGS sequence"/>
</dbReference>
<organism evidence="1 2">
    <name type="scientific">Ilyodon furcidens</name>
    <name type="common">goldbreast splitfin</name>
    <dbReference type="NCBI Taxonomy" id="33524"/>
    <lineage>
        <taxon>Eukaryota</taxon>
        <taxon>Metazoa</taxon>
        <taxon>Chordata</taxon>
        <taxon>Craniata</taxon>
        <taxon>Vertebrata</taxon>
        <taxon>Euteleostomi</taxon>
        <taxon>Actinopterygii</taxon>
        <taxon>Neopterygii</taxon>
        <taxon>Teleostei</taxon>
        <taxon>Neoteleostei</taxon>
        <taxon>Acanthomorphata</taxon>
        <taxon>Ovalentaria</taxon>
        <taxon>Atherinomorphae</taxon>
        <taxon>Cyprinodontiformes</taxon>
        <taxon>Goodeidae</taxon>
        <taxon>Ilyodon</taxon>
    </lineage>
</organism>
<name>A0ABV0TFM1_9TELE</name>
<reference evidence="1 2" key="1">
    <citation type="submission" date="2021-06" db="EMBL/GenBank/DDBJ databases">
        <authorList>
            <person name="Palmer J.M."/>
        </authorList>
    </citation>
    <scope>NUCLEOTIDE SEQUENCE [LARGE SCALE GENOMIC DNA]</scope>
    <source>
        <strain evidence="2">if_2019</strain>
        <tissue evidence="1">Muscle</tissue>
    </source>
</reference>
<protein>
    <submittedName>
        <fullName evidence="1">Uncharacterized protein</fullName>
    </submittedName>
</protein>
<evidence type="ECO:0000313" key="1">
    <source>
        <dbReference type="EMBL" id="MEQ2230468.1"/>
    </source>
</evidence>
<keyword evidence="2" id="KW-1185">Reference proteome</keyword>
<sequence length="80" mass="8791">MSQHFIVKHLQRSAACEEVEDCVSQSDQLKESFLTGSVFLLSAQQLQKEQEESSVIKVISGFFKPDVSTSGPGELLSCNV</sequence>
<evidence type="ECO:0000313" key="2">
    <source>
        <dbReference type="Proteomes" id="UP001482620"/>
    </source>
</evidence>
<dbReference type="EMBL" id="JAHRIQ010027409">
    <property type="protein sequence ID" value="MEQ2230468.1"/>
    <property type="molecule type" value="Genomic_DNA"/>
</dbReference>
<accession>A0ABV0TFM1</accession>
<proteinExistence type="predicted"/>